<dbReference type="RefSeq" id="WP_157901778.1">
    <property type="nucleotide sequence ID" value="NZ_CP102332.1"/>
</dbReference>
<protein>
    <submittedName>
        <fullName evidence="1">Uncharacterized protein</fullName>
    </submittedName>
</protein>
<dbReference type="PROSITE" id="PS51257">
    <property type="entry name" value="PROKAR_LIPOPROTEIN"/>
    <property type="match status" value="1"/>
</dbReference>
<evidence type="ECO:0000313" key="1">
    <source>
        <dbReference type="EMBL" id="UUS29793.1"/>
    </source>
</evidence>
<reference evidence="1" key="1">
    <citation type="submission" date="2022-08" db="EMBL/GenBank/DDBJ databases">
        <title>Streptomyces changanensis sp. nov., an actinomycete isolated from soil.</title>
        <authorList>
            <person name="Wu H."/>
            <person name="Han L."/>
        </authorList>
    </citation>
    <scope>NUCLEOTIDE SEQUENCE</scope>
    <source>
        <strain evidence="1">HL-66</strain>
    </source>
</reference>
<sequence length="65" mass="6016">MLKLVRGLAGGTVLTGALTACGSGGAGDGGAAGAAGDTGGGQDEAQVVVTEDMIRTALISKATAP</sequence>
<accession>A0ABY5N1J8</accession>
<organism evidence="1 2">
    <name type="scientific">Streptomyces changanensis</name>
    <dbReference type="NCBI Taxonomy" id="2964669"/>
    <lineage>
        <taxon>Bacteria</taxon>
        <taxon>Bacillati</taxon>
        <taxon>Actinomycetota</taxon>
        <taxon>Actinomycetes</taxon>
        <taxon>Kitasatosporales</taxon>
        <taxon>Streptomycetaceae</taxon>
        <taxon>Streptomyces</taxon>
    </lineage>
</organism>
<dbReference type="EMBL" id="CP102332">
    <property type="protein sequence ID" value="UUS29793.1"/>
    <property type="molecule type" value="Genomic_DNA"/>
</dbReference>
<dbReference type="Proteomes" id="UP001060150">
    <property type="component" value="Chromosome"/>
</dbReference>
<evidence type="ECO:0000313" key="2">
    <source>
        <dbReference type="Proteomes" id="UP001060150"/>
    </source>
</evidence>
<name>A0ABY5N1J8_9ACTN</name>
<keyword evidence="2" id="KW-1185">Reference proteome</keyword>
<proteinExistence type="predicted"/>
<gene>
    <name evidence="1" type="ORF">NRO40_02380</name>
</gene>